<sequence length="57" mass="6364">MIRSLGFRSYLTRASPGSLSLHLRTMTTSAIMCNKFPFSPFFQPSLTALPLSVHNFS</sequence>
<proteinExistence type="predicted"/>
<dbReference type="AlphaFoldDB" id="A0A1X7USJ2"/>
<dbReference type="EnsemblMetazoa" id="Aqu2.1.30621_001">
    <property type="protein sequence ID" value="Aqu2.1.30621_001"/>
    <property type="gene ID" value="Aqu2.1.30621"/>
</dbReference>
<protein>
    <submittedName>
        <fullName evidence="1">Uncharacterized protein</fullName>
    </submittedName>
</protein>
<organism evidence="1">
    <name type="scientific">Amphimedon queenslandica</name>
    <name type="common">Sponge</name>
    <dbReference type="NCBI Taxonomy" id="400682"/>
    <lineage>
        <taxon>Eukaryota</taxon>
        <taxon>Metazoa</taxon>
        <taxon>Porifera</taxon>
        <taxon>Demospongiae</taxon>
        <taxon>Heteroscleromorpha</taxon>
        <taxon>Haplosclerida</taxon>
        <taxon>Niphatidae</taxon>
        <taxon>Amphimedon</taxon>
    </lineage>
</organism>
<evidence type="ECO:0000313" key="1">
    <source>
        <dbReference type="EnsemblMetazoa" id="Aqu2.1.30621_001"/>
    </source>
</evidence>
<reference evidence="1" key="1">
    <citation type="submission" date="2017-05" db="UniProtKB">
        <authorList>
            <consortium name="EnsemblMetazoa"/>
        </authorList>
    </citation>
    <scope>IDENTIFICATION</scope>
</reference>
<accession>A0A1X7USJ2</accession>
<name>A0A1X7USJ2_AMPQE</name>
<dbReference type="InParanoid" id="A0A1X7USJ2"/>